<evidence type="ECO:0000313" key="10">
    <source>
        <dbReference type="Proteomes" id="UP000001699"/>
    </source>
</evidence>
<evidence type="ECO:0000313" key="9">
    <source>
        <dbReference type="EMBL" id="EDP53014.1"/>
    </source>
</evidence>
<accession>B0XYR8</accession>
<keyword evidence="6" id="KW-0170">Cobalt</keyword>
<dbReference type="PANTHER" id="PTHR46471:SF6">
    <property type="entry name" value="GLYCOSYL HYDROLASE"/>
    <property type="match status" value="1"/>
</dbReference>
<dbReference type="GO" id="GO:0046872">
    <property type="term" value="F:metal ion binding"/>
    <property type="evidence" value="ECO:0007669"/>
    <property type="project" value="UniProtKB-KW"/>
</dbReference>
<dbReference type="AlphaFoldDB" id="B0XYR8"/>
<feature type="signal peptide" evidence="7">
    <location>
        <begin position="1"/>
        <end position="24"/>
    </location>
</feature>
<proteinExistence type="predicted"/>
<dbReference type="HOGENOM" id="CLU_022194_1_0_1"/>
<dbReference type="InterPro" id="IPR011330">
    <property type="entry name" value="Glyco_hydro/deAcase_b/a-brl"/>
</dbReference>
<dbReference type="PROSITE" id="PS51677">
    <property type="entry name" value="NODB"/>
    <property type="match status" value="1"/>
</dbReference>
<dbReference type="Proteomes" id="UP000001699">
    <property type="component" value="Unassembled WGS sequence"/>
</dbReference>
<evidence type="ECO:0000256" key="3">
    <source>
        <dbReference type="ARBA" id="ARBA00022729"/>
    </source>
</evidence>
<protein>
    <submittedName>
        <fullName evidence="9">Polysaccharide deacetylase, putative</fullName>
    </submittedName>
</protein>
<evidence type="ECO:0000256" key="2">
    <source>
        <dbReference type="ARBA" id="ARBA00022723"/>
    </source>
</evidence>
<evidence type="ECO:0000256" key="6">
    <source>
        <dbReference type="ARBA" id="ARBA00023285"/>
    </source>
</evidence>
<evidence type="ECO:0000256" key="7">
    <source>
        <dbReference type="SAM" id="SignalP"/>
    </source>
</evidence>
<dbReference type="PhylomeDB" id="B0XYR8"/>
<keyword evidence="3 7" id="KW-0732">Signal</keyword>
<evidence type="ECO:0000256" key="1">
    <source>
        <dbReference type="ARBA" id="ARBA00001941"/>
    </source>
</evidence>
<dbReference type="InterPro" id="IPR002509">
    <property type="entry name" value="NODB_dom"/>
</dbReference>
<dbReference type="SUPFAM" id="SSF88713">
    <property type="entry name" value="Glycoside hydrolase/deacetylase"/>
    <property type="match status" value="1"/>
</dbReference>
<evidence type="ECO:0000256" key="5">
    <source>
        <dbReference type="ARBA" id="ARBA00023277"/>
    </source>
</evidence>
<comment type="cofactor">
    <cofactor evidence="1">
        <name>Co(2+)</name>
        <dbReference type="ChEBI" id="CHEBI:48828"/>
    </cofactor>
</comment>
<evidence type="ECO:0000256" key="4">
    <source>
        <dbReference type="ARBA" id="ARBA00022801"/>
    </source>
</evidence>
<keyword evidence="2" id="KW-0479">Metal-binding</keyword>
<dbReference type="CDD" id="cd10917">
    <property type="entry name" value="CE4_NodB_like_6s_7s"/>
    <property type="match status" value="1"/>
</dbReference>
<dbReference type="VEuPathDB" id="FungiDB:AFUB_041850"/>
<name>B0XYR8_ASPFC</name>
<sequence>MDLQGHLKWTGLISILSLMSLVNASPSITSTQNTNISACQQHAGLQSNDNTRNTRKVSLLNGLHHQPPLVIDTFNDAWRNNLGFWHGAGEGLPFEYGNGYVRFFPTDPDHNYHTQLAAAECFSLLPYSDQYLHVVFSGTNKFSISLNQNNEDCDPYRKPYPETWDSVEASRYTSGNEIYVPLSHFHIDQSRVLSISFNGFYSKESLTLYKVEIVPELPMGLRVPNRLANGRMVLRCTRPNSFAFGIDDGQPCFAQEVMAILQKENILVTFFVVGSGLRDEETNFTQVYREMLRRGHQIALHSNTHRKMEGLEAIEDIDDEIIRNIRAFGSFLGVESRYFRPPFGTIGSRTRQRLAVYTSDPQIVNWSVDIEDWLWGDTETPERQLEAFYRDVRRGGNLAVMHYLKPSTVKYFPQVIRFVKAMNLTIMRIDQCLEDPSSPPLRVGRLNAISSP</sequence>
<gene>
    <name evidence="9" type="ORF">AFUB_041850</name>
</gene>
<keyword evidence="10" id="KW-1185">Reference proteome</keyword>
<dbReference type="PANTHER" id="PTHR46471">
    <property type="entry name" value="CHITIN DEACETYLASE"/>
    <property type="match status" value="1"/>
</dbReference>
<dbReference type="OrthoDB" id="2128708at2759"/>
<keyword evidence="5" id="KW-0119">Carbohydrate metabolism</keyword>
<dbReference type="GO" id="GO:0005975">
    <property type="term" value="P:carbohydrate metabolic process"/>
    <property type="evidence" value="ECO:0007669"/>
    <property type="project" value="InterPro"/>
</dbReference>
<feature type="chain" id="PRO_5002760721" evidence="7">
    <location>
        <begin position="25"/>
        <end position="452"/>
    </location>
</feature>
<dbReference type="Gene3D" id="3.20.20.370">
    <property type="entry name" value="Glycoside hydrolase/deacetylase"/>
    <property type="match status" value="1"/>
</dbReference>
<dbReference type="GO" id="GO:0016810">
    <property type="term" value="F:hydrolase activity, acting on carbon-nitrogen (but not peptide) bonds"/>
    <property type="evidence" value="ECO:0007669"/>
    <property type="project" value="InterPro"/>
</dbReference>
<dbReference type="EMBL" id="DS499596">
    <property type="protein sequence ID" value="EDP53014.1"/>
    <property type="molecule type" value="Genomic_DNA"/>
</dbReference>
<organism evidence="9 10">
    <name type="scientific">Aspergillus fumigatus (strain CBS 144.89 / FGSC A1163 / CEA10)</name>
    <name type="common">Neosartorya fumigata</name>
    <dbReference type="NCBI Taxonomy" id="451804"/>
    <lineage>
        <taxon>Eukaryota</taxon>
        <taxon>Fungi</taxon>
        <taxon>Dikarya</taxon>
        <taxon>Ascomycota</taxon>
        <taxon>Pezizomycotina</taxon>
        <taxon>Eurotiomycetes</taxon>
        <taxon>Eurotiomycetidae</taxon>
        <taxon>Eurotiales</taxon>
        <taxon>Aspergillaceae</taxon>
        <taxon>Aspergillus</taxon>
        <taxon>Aspergillus subgen. Fumigati</taxon>
    </lineage>
</organism>
<reference evidence="9 10" key="1">
    <citation type="journal article" date="2008" name="PLoS Genet.">
        <title>Genomic islands in the pathogenic filamentous fungus Aspergillus fumigatus.</title>
        <authorList>
            <person name="Fedorova N.D."/>
            <person name="Khaldi N."/>
            <person name="Joardar V.S."/>
            <person name="Maiti R."/>
            <person name="Amedeo P."/>
            <person name="Anderson M.J."/>
            <person name="Crabtree J."/>
            <person name="Silva J.C."/>
            <person name="Badger J.H."/>
            <person name="Albarraq A."/>
            <person name="Angiuoli S."/>
            <person name="Bussey H."/>
            <person name="Bowyer P."/>
            <person name="Cotty P.J."/>
            <person name="Dyer P.S."/>
            <person name="Egan A."/>
            <person name="Galens K."/>
            <person name="Fraser-Liggett C.M."/>
            <person name="Haas B.J."/>
            <person name="Inman J.M."/>
            <person name="Kent R."/>
            <person name="Lemieux S."/>
            <person name="Malavazi I."/>
            <person name="Orvis J."/>
            <person name="Roemer T."/>
            <person name="Ronning C.M."/>
            <person name="Sundaram J.P."/>
            <person name="Sutton G."/>
            <person name="Turner G."/>
            <person name="Venter J.C."/>
            <person name="White O.R."/>
            <person name="Whitty B.R."/>
            <person name="Youngman P."/>
            <person name="Wolfe K.H."/>
            <person name="Goldman G.H."/>
            <person name="Wortman J.R."/>
            <person name="Jiang B."/>
            <person name="Denning D.W."/>
            <person name="Nierman W.C."/>
        </authorList>
    </citation>
    <scope>NUCLEOTIDE SEQUENCE [LARGE SCALE GENOMIC DNA]</scope>
    <source>
        <strain evidence="10">CBS 144.89 / FGSC A1163 / CEA10</strain>
    </source>
</reference>
<feature type="domain" description="NodB homology" evidence="8">
    <location>
        <begin position="240"/>
        <end position="427"/>
    </location>
</feature>
<dbReference type="Pfam" id="PF01522">
    <property type="entry name" value="Polysacc_deac_1"/>
    <property type="match status" value="1"/>
</dbReference>
<keyword evidence="4" id="KW-0378">Hydrolase</keyword>
<evidence type="ECO:0000259" key="8">
    <source>
        <dbReference type="PROSITE" id="PS51677"/>
    </source>
</evidence>